<feature type="region of interest" description="Disordered" evidence="5">
    <location>
        <begin position="45"/>
        <end position="117"/>
    </location>
</feature>
<feature type="domain" description="ESF1 RRM" evidence="7">
    <location>
        <begin position="159"/>
        <end position="330"/>
    </location>
</feature>
<dbReference type="OrthoDB" id="431825at2759"/>
<comment type="subcellular location">
    <subcellularLocation>
        <location evidence="1">Nucleus</location>
        <location evidence="1">Nucleolus</location>
    </subcellularLocation>
</comment>
<feature type="compositionally biased region" description="Basic residues" evidence="5">
    <location>
        <begin position="578"/>
        <end position="591"/>
    </location>
</feature>
<comment type="similarity">
    <text evidence="2">Belongs to the ESF1 family.</text>
</comment>
<dbReference type="Pfam" id="PF25121">
    <property type="entry name" value="RRM_ESF1"/>
    <property type="match status" value="1"/>
</dbReference>
<evidence type="ECO:0000256" key="1">
    <source>
        <dbReference type="ARBA" id="ARBA00004604"/>
    </source>
</evidence>
<evidence type="ECO:0000259" key="6">
    <source>
        <dbReference type="Pfam" id="PF08159"/>
    </source>
</evidence>
<feature type="region of interest" description="Disordered" evidence="5">
    <location>
        <begin position="578"/>
        <end position="602"/>
    </location>
</feature>
<dbReference type="InterPro" id="IPR039754">
    <property type="entry name" value="Esf1"/>
</dbReference>
<feature type="compositionally biased region" description="Basic residues" evidence="5">
    <location>
        <begin position="407"/>
        <end position="417"/>
    </location>
</feature>
<dbReference type="PANTHER" id="PTHR12202:SF0">
    <property type="entry name" value="ESF1 HOMOLOG"/>
    <property type="match status" value="1"/>
</dbReference>
<evidence type="ECO:0000313" key="8">
    <source>
        <dbReference type="EMBL" id="KIY52641.1"/>
    </source>
</evidence>
<name>A0A0D7AMV2_9AGAR</name>
<feature type="region of interest" description="Disordered" evidence="5">
    <location>
        <begin position="380"/>
        <end position="547"/>
    </location>
</feature>
<feature type="compositionally biased region" description="Basic and acidic residues" evidence="5">
    <location>
        <begin position="485"/>
        <end position="501"/>
    </location>
</feature>
<dbReference type="InterPro" id="IPR056750">
    <property type="entry name" value="RRM_ESF1"/>
</dbReference>
<protein>
    <submittedName>
        <fullName evidence="8">Uncharacterized protein</fullName>
    </submittedName>
</protein>
<dbReference type="GO" id="GO:0006364">
    <property type="term" value="P:rRNA processing"/>
    <property type="evidence" value="ECO:0007669"/>
    <property type="project" value="InterPro"/>
</dbReference>
<feature type="domain" description="NUC153" evidence="6">
    <location>
        <begin position="610"/>
        <end position="638"/>
    </location>
</feature>
<proteinExistence type="inferred from homology"/>
<feature type="compositionally biased region" description="Basic and acidic residues" evidence="5">
    <location>
        <begin position="462"/>
        <end position="475"/>
    </location>
</feature>
<feature type="compositionally biased region" description="Basic and acidic residues" evidence="5">
    <location>
        <begin position="45"/>
        <end position="66"/>
    </location>
</feature>
<evidence type="ECO:0000259" key="7">
    <source>
        <dbReference type="Pfam" id="PF25121"/>
    </source>
</evidence>
<dbReference type="GO" id="GO:0005730">
    <property type="term" value="C:nucleolus"/>
    <property type="evidence" value="ECO:0007669"/>
    <property type="project" value="UniProtKB-SubCell"/>
</dbReference>
<reference evidence="8 9" key="1">
    <citation type="journal article" date="2015" name="Fungal Genet. Biol.">
        <title>Evolution of novel wood decay mechanisms in Agaricales revealed by the genome sequences of Fistulina hepatica and Cylindrobasidium torrendii.</title>
        <authorList>
            <person name="Floudas D."/>
            <person name="Held B.W."/>
            <person name="Riley R."/>
            <person name="Nagy L.G."/>
            <person name="Koehler G."/>
            <person name="Ransdell A.S."/>
            <person name="Younus H."/>
            <person name="Chow J."/>
            <person name="Chiniquy J."/>
            <person name="Lipzen A."/>
            <person name="Tritt A."/>
            <person name="Sun H."/>
            <person name="Haridas S."/>
            <person name="LaButti K."/>
            <person name="Ohm R.A."/>
            <person name="Kues U."/>
            <person name="Blanchette R.A."/>
            <person name="Grigoriev I.V."/>
            <person name="Minto R.E."/>
            <person name="Hibbett D.S."/>
        </authorList>
    </citation>
    <scope>NUCLEOTIDE SEQUENCE [LARGE SCALE GENOMIC DNA]</scope>
    <source>
        <strain evidence="8 9">ATCC 64428</strain>
    </source>
</reference>
<keyword evidence="9" id="KW-1185">Reference proteome</keyword>
<organism evidence="8 9">
    <name type="scientific">Fistulina hepatica ATCC 64428</name>
    <dbReference type="NCBI Taxonomy" id="1128425"/>
    <lineage>
        <taxon>Eukaryota</taxon>
        <taxon>Fungi</taxon>
        <taxon>Dikarya</taxon>
        <taxon>Basidiomycota</taxon>
        <taxon>Agaricomycotina</taxon>
        <taxon>Agaricomycetes</taxon>
        <taxon>Agaricomycetidae</taxon>
        <taxon>Agaricales</taxon>
        <taxon>Fistulinaceae</taxon>
        <taxon>Fistulina</taxon>
    </lineage>
</organism>
<dbReference type="PANTHER" id="PTHR12202">
    <property type="entry name" value="ESF1 HOMOLOG"/>
    <property type="match status" value="1"/>
</dbReference>
<evidence type="ECO:0000313" key="9">
    <source>
        <dbReference type="Proteomes" id="UP000054144"/>
    </source>
</evidence>
<feature type="region of interest" description="Disordered" evidence="5">
    <location>
        <begin position="644"/>
        <end position="708"/>
    </location>
</feature>
<feature type="compositionally biased region" description="Acidic residues" evidence="5">
    <location>
        <begin position="391"/>
        <end position="401"/>
    </location>
</feature>
<sequence>MSDPRFARLKSDPRFRKLRKKETKVVVDERFKSVFQKKKTAKQVDKYGRHVPEAQENDDLRRFYRLEDEDEDGAGPSAIPDYARGEVLMESSDEGDDADDSEDGGYVALGGDQMRPITVGDDDNAEIDLNEDGYADLDDQAVAYSKSHPETEVLEGERTRRLAVVNLDWDHVRAIHLFKIFSSLVSPTAAPRSEIPSGKPTQGGHNVAKGRVLSVHIYPSSFGKERMAREEREGPPPELFKKRNDDQEDVDETNVYDVGGEEEYNEDVLRKYQLKRLRYYYAIVTCDTVDAASHIYAELDGTELERSANVIDLSFVLDDMTFDEEPRDEASEVSDASYKAVDFVTDALRHSRVKLTWDEDDAERSHTVRRALTRKDIEDEDYGAYLAPPSSEEEDSDDELSIELSKKDKKAASRAKLRALLTGGDSEMPEGWGDRGAPQGEDGEVDVDMQITFTPGLSVARAGEDETTLDKYQRKVREKRKRKKEERTQKKTDERPRGKEDAEADDFFEIGGDDESNSVKSRVSKKNGKHRVKEGEARPERPERTVSTAEELALLVAPDDLAHQPEHFDMKAVLKAEKKARRKGKDKKAKKTANGEAPEIQKGFELDVNDARFSALFEDHSFAIDPTNPHFKKTKGMTALLDERARRQREELRDDAAVESNGRQASKKADGQNERNLQSLVESVKRKSVAYDGSDSEPQAKKRKKIVT</sequence>
<keyword evidence="3" id="KW-0175">Coiled coil</keyword>
<evidence type="ECO:0000256" key="3">
    <source>
        <dbReference type="ARBA" id="ARBA00023054"/>
    </source>
</evidence>
<dbReference type="Proteomes" id="UP000054144">
    <property type="component" value="Unassembled WGS sequence"/>
</dbReference>
<feature type="compositionally biased region" description="Acidic residues" evidence="5">
    <location>
        <begin position="91"/>
        <end position="103"/>
    </location>
</feature>
<gene>
    <name evidence="8" type="ORF">FISHEDRAFT_34879</name>
</gene>
<dbReference type="EMBL" id="KN881635">
    <property type="protein sequence ID" value="KIY52641.1"/>
    <property type="molecule type" value="Genomic_DNA"/>
</dbReference>
<keyword evidence="4" id="KW-0539">Nucleus</keyword>
<evidence type="ECO:0000256" key="2">
    <source>
        <dbReference type="ARBA" id="ARBA00009087"/>
    </source>
</evidence>
<feature type="compositionally biased region" description="Basic and acidic residues" evidence="5">
    <location>
        <begin position="644"/>
        <end position="656"/>
    </location>
</feature>
<feature type="compositionally biased region" description="Basic and acidic residues" evidence="5">
    <location>
        <begin position="533"/>
        <end position="544"/>
    </location>
</feature>
<evidence type="ECO:0000256" key="4">
    <source>
        <dbReference type="ARBA" id="ARBA00023242"/>
    </source>
</evidence>
<evidence type="ECO:0000256" key="5">
    <source>
        <dbReference type="SAM" id="MobiDB-lite"/>
    </source>
</evidence>
<feature type="compositionally biased region" description="Basic and acidic residues" evidence="5">
    <location>
        <begin position="224"/>
        <end position="245"/>
    </location>
</feature>
<feature type="compositionally biased region" description="Acidic residues" evidence="5">
    <location>
        <begin position="502"/>
        <end position="516"/>
    </location>
</feature>
<feature type="region of interest" description="Disordered" evidence="5">
    <location>
        <begin position="224"/>
        <end position="251"/>
    </location>
</feature>
<dbReference type="GO" id="GO:0003723">
    <property type="term" value="F:RNA binding"/>
    <property type="evidence" value="ECO:0007669"/>
    <property type="project" value="TreeGrafter"/>
</dbReference>
<feature type="compositionally biased region" description="Basic residues" evidence="5">
    <location>
        <begin position="522"/>
        <end position="532"/>
    </location>
</feature>
<dbReference type="InterPro" id="IPR012580">
    <property type="entry name" value="NUC153"/>
</dbReference>
<accession>A0A0D7AMV2</accession>
<dbReference type="AlphaFoldDB" id="A0A0D7AMV2"/>
<dbReference type="Pfam" id="PF08159">
    <property type="entry name" value="NUC153"/>
    <property type="match status" value="1"/>
</dbReference>